<dbReference type="Pfam" id="PF01425">
    <property type="entry name" value="Amidase"/>
    <property type="match status" value="1"/>
</dbReference>
<evidence type="ECO:0000313" key="2">
    <source>
        <dbReference type="EMBL" id="AOP52611.1"/>
    </source>
</evidence>
<dbReference type="SUPFAM" id="SSF75304">
    <property type="entry name" value="Amidase signature (AS) enzymes"/>
    <property type="match status" value="1"/>
</dbReference>
<organism evidence="2 4">
    <name type="scientific">Brevibacterium aurantiacum</name>
    <dbReference type="NCBI Taxonomy" id="273384"/>
    <lineage>
        <taxon>Bacteria</taxon>
        <taxon>Bacillati</taxon>
        <taxon>Actinomycetota</taxon>
        <taxon>Actinomycetes</taxon>
        <taxon>Micrococcales</taxon>
        <taxon>Brevibacteriaceae</taxon>
        <taxon>Brevibacterium</taxon>
    </lineage>
</organism>
<dbReference type="PANTHER" id="PTHR11895:SF176">
    <property type="entry name" value="AMIDASE AMID-RELATED"/>
    <property type="match status" value="1"/>
</dbReference>
<dbReference type="eggNOG" id="COG0154">
    <property type="taxonomic scope" value="Bacteria"/>
</dbReference>
<dbReference type="KEGG" id="blin:BLSMQ_0899"/>
<keyword evidence="2" id="KW-0808">Transferase</keyword>
<dbReference type="PATRIC" id="fig|1703.10.peg.921"/>
<dbReference type="OrthoDB" id="182039at2"/>
<dbReference type="InterPro" id="IPR020556">
    <property type="entry name" value="Amidase_CS"/>
</dbReference>
<dbReference type="InterPro" id="IPR036928">
    <property type="entry name" value="AS_sf"/>
</dbReference>
<dbReference type="Proteomes" id="UP000094793">
    <property type="component" value="Chromosome"/>
</dbReference>
<dbReference type="Proteomes" id="UP000283000">
    <property type="component" value="Chromosome"/>
</dbReference>
<name>A0A1D7W0P9_BREAU</name>
<dbReference type="InterPro" id="IPR000120">
    <property type="entry name" value="Amidase"/>
</dbReference>
<dbReference type="PROSITE" id="PS00571">
    <property type="entry name" value="AMIDASES"/>
    <property type="match status" value="1"/>
</dbReference>
<dbReference type="PANTHER" id="PTHR11895">
    <property type="entry name" value="TRANSAMIDASE"/>
    <property type="match status" value="1"/>
</dbReference>
<sequence length="475" mass="50492">MASSTTTSANSGLEFRELHEVSELIRSGRLSSRAATEAMFDRIDELDPHLLSFVTLMRESALAAADDLDERLARGDWLGPLHGVPLAIKDLAYTHDAPTGAGTMIHADFQPDFDATVVARLRAAGAVILGKLRLTEGAFTGHHPDLPTPVNPWEPNTWAGVSSSGSGVATAAGLCYGSLGSDTGGSIRLPSSANGVTGLKSTWGRVSRNGIFPLAPSLDHIGPMTRSARDAAIILEAIAGHDPNDPTSALEPVPRYSRQLRLETTPVVGFDRELAAEHFDDVTNEMLESTIEVLLDLGWRVLDVRTPGFAEAAQEWTALCGIETAGVHAENYPSRSAEYGPDLAGLIEIGRGLSAIDYHELLESRRAFTGRMRALMSDIDLLLLPGIGAASPTISQMENLGSDAELFAGVTIPTAPIDNCGMPSITLPAGFTERGTPLAAQFVAGDFKEGLLLAAGHTFQQATDFHRQHPHIVAV</sequence>
<dbReference type="GO" id="GO:0016740">
    <property type="term" value="F:transferase activity"/>
    <property type="evidence" value="ECO:0007669"/>
    <property type="project" value="UniProtKB-KW"/>
</dbReference>
<dbReference type="EMBL" id="CP017150">
    <property type="protein sequence ID" value="AOP52611.1"/>
    <property type="molecule type" value="Genomic_DNA"/>
</dbReference>
<proteinExistence type="predicted"/>
<gene>
    <name evidence="2" type="ORF">BLSMQ_0899</name>
    <name evidence="3" type="ORF">CXR23_04600</name>
</gene>
<protein>
    <submittedName>
        <fullName evidence="3">Amidase</fullName>
    </submittedName>
    <submittedName>
        <fullName evidence="2">Glutamyl-tRNA(Gln) amidotransferase subunit A-like protein</fullName>
    </submittedName>
</protein>
<reference evidence="2" key="1">
    <citation type="submission" date="2016-09" db="EMBL/GenBank/DDBJ databases">
        <title>Complete Genome Sequence of Brevibacterium aurantiacum SMQ-1335.</title>
        <authorList>
            <person name="de Melo A.G."/>
            <person name="Labrie S.J."/>
            <person name="Dumaresq J."/>
            <person name="Roberts R.J."/>
            <person name="Tremblay D.M."/>
            <person name="Moineau S."/>
        </authorList>
    </citation>
    <scope>NUCLEOTIDE SEQUENCE</scope>
    <source>
        <strain evidence="2">SMQ-1335</strain>
    </source>
</reference>
<evidence type="ECO:0000313" key="5">
    <source>
        <dbReference type="Proteomes" id="UP000283000"/>
    </source>
</evidence>
<reference evidence="3 5" key="4">
    <citation type="submission" date="2019-01" db="EMBL/GenBank/DDBJ databases">
        <title>Comparative genomic analysis of Brevibacterium aurantiacum sheds light on its evolution and its adaptation to smear-ripened cheeses.</title>
        <authorList>
            <person name="Moineau S."/>
        </authorList>
    </citation>
    <scope>NUCLEOTIDE SEQUENCE [LARGE SCALE GENOMIC DNA]</scope>
    <source>
        <strain evidence="3 5">SMQ-1417</strain>
    </source>
</reference>
<evidence type="ECO:0000313" key="4">
    <source>
        <dbReference type="Proteomes" id="UP000094793"/>
    </source>
</evidence>
<dbReference type="EMBL" id="CP025330">
    <property type="protein sequence ID" value="AZT92509.1"/>
    <property type="molecule type" value="Genomic_DNA"/>
</dbReference>
<evidence type="ECO:0000313" key="3">
    <source>
        <dbReference type="EMBL" id="AZT92509.1"/>
    </source>
</evidence>
<accession>A0A1D7W0P9</accession>
<dbReference type="Gene3D" id="3.90.1300.10">
    <property type="entry name" value="Amidase signature (AS) domain"/>
    <property type="match status" value="1"/>
</dbReference>
<reference evidence="4" key="2">
    <citation type="submission" date="2016-09" db="EMBL/GenBank/DDBJ databases">
        <title>Complete Genome Sequence of Brevibacterium linens SMQ-1335.</title>
        <authorList>
            <person name="de Melo A.G."/>
            <person name="Labrie S.J."/>
            <person name="Dumaresq J."/>
            <person name="Roberts R.J."/>
            <person name="Tremblay D.M."/>
            <person name="Moineau S."/>
        </authorList>
    </citation>
    <scope>NUCLEOTIDE SEQUENCE [LARGE SCALE GENOMIC DNA]</scope>
    <source>
        <strain evidence="4">SMQ-1335</strain>
    </source>
</reference>
<dbReference type="AlphaFoldDB" id="A0A1D7W0P9"/>
<dbReference type="InterPro" id="IPR023631">
    <property type="entry name" value="Amidase_dom"/>
</dbReference>
<evidence type="ECO:0000259" key="1">
    <source>
        <dbReference type="Pfam" id="PF01425"/>
    </source>
</evidence>
<dbReference type="RefSeq" id="WP_069599619.1">
    <property type="nucleotide sequence ID" value="NZ_CP017150.1"/>
</dbReference>
<reference evidence="3 5" key="3">
    <citation type="submission" date="2017-12" db="EMBL/GenBank/DDBJ databases">
        <authorList>
            <person name="Levesque S."/>
        </authorList>
    </citation>
    <scope>NUCLEOTIDE SEQUENCE [LARGE SCALE GENOMIC DNA]</scope>
    <source>
        <strain evidence="3 5">SMQ-1417</strain>
    </source>
</reference>
<feature type="domain" description="Amidase" evidence="1">
    <location>
        <begin position="35"/>
        <end position="453"/>
    </location>
</feature>